<evidence type="ECO:0000256" key="4">
    <source>
        <dbReference type="PROSITE-ProRule" id="PRU00091"/>
    </source>
</evidence>
<dbReference type="GO" id="GO:0008270">
    <property type="term" value="F:zinc ion binding"/>
    <property type="evidence" value="ECO:0007669"/>
    <property type="project" value="UniProtKB-KW"/>
</dbReference>
<dbReference type="GO" id="GO:0006897">
    <property type="term" value="P:endocytosis"/>
    <property type="evidence" value="ECO:0007669"/>
    <property type="project" value="InterPro"/>
</dbReference>
<dbReference type="PANTHER" id="PTHR31179:SF7">
    <property type="entry name" value="FYVE-TYPE DOMAIN-CONTAINING PROTEIN"/>
    <property type="match status" value="1"/>
</dbReference>
<dbReference type="GO" id="GO:0005096">
    <property type="term" value="F:GTPase activator activity"/>
    <property type="evidence" value="ECO:0007669"/>
    <property type="project" value="InterPro"/>
</dbReference>
<protein>
    <submittedName>
        <fullName evidence="7">FYVE-type domain-containing protein</fullName>
    </submittedName>
</protein>
<evidence type="ECO:0000259" key="5">
    <source>
        <dbReference type="PROSITE" id="PS50178"/>
    </source>
</evidence>
<dbReference type="PROSITE" id="PS50178">
    <property type="entry name" value="ZF_FYVE"/>
    <property type="match status" value="1"/>
</dbReference>
<dbReference type="PANTHER" id="PTHR31179">
    <property type="entry name" value="RAB GTPASE-BINDING EFFECTOR PROTEIN"/>
    <property type="match status" value="1"/>
</dbReference>
<evidence type="ECO:0000256" key="1">
    <source>
        <dbReference type="ARBA" id="ARBA00022723"/>
    </source>
</evidence>
<evidence type="ECO:0000256" key="2">
    <source>
        <dbReference type="ARBA" id="ARBA00022771"/>
    </source>
</evidence>
<keyword evidence="6" id="KW-1185">Reference proteome</keyword>
<accession>A0A1I7XJ48</accession>
<sequence length="126" mass="14482">MRAEPIDLPLDADQEQLTEERGLREFQERDLLQQVNHLQTQLGIANSKEVRWQWDEDVENCSGCDTSVVKLKPRPRCLHCGKIFCHSCVKTTVPSGPNRRPANVCQVCHTLLNRDSKPFFAEDPRI</sequence>
<evidence type="ECO:0000313" key="7">
    <source>
        <dbReference type="WBParaSite" id="Hba_17777"/>
    </source>
</evidence>
<dbReference type="Pfam" id="PF01363">
    <property type="entry name" value="FYVE"/>
    <property type="match status" value="1"/>
</dbReference>
<proteinExistence type="predicted"/>
<keyword evidence="1" id="KW-0479">Metal-binding</keyword>
<feature type="domain" description="FYVE-type" evidence="5">
    <location>
        <begin position="55"/>
        <end position="113"/>
    </location>
</feature>
<dbReference type="InterPro" id="IPR000306">
    <property type="entry name" value="Znf_FYVE"/>
</dbReference>
<keyword evidence="2 4" id="KW-0863">Zinc-finger</keyword>
<dbReference type="InterPro" id="IPR013083">
    <property type="entry name" value="Znf_RING/FYVE/PHD"/>
</dbReference>
<dbReference type="WBParaSite" id="Hba_17777">
    <property type="protein sequence ID" value="Hba_17777"/>
    <property type="gene ID" value="Hba_17777"/>
</dbReference>
<keyword evidence="3" id="KW-0862">Zinc</keyword>
<dbReference type="InterPro" id="IPR003914">
    <property type="entry name" value="Rabaptin"/>
</dbReference>
<evidence type="ECO:0000313" key="6">
    <source>
        <dbReference type="Proteomes" id="UP000095283"/>
    </source>
</evidence>
<dbReference type="Gene3D" id="3.30.40.10">
    <property type="entry name" value="Zinc/RING finger domain, C3HC4 (zinc finger)"/>
    <property type="match status" value="1"/>
</dbReference>
<reference evidence="7" key="1">
    <citation type="submission" date="2016-11" db="UniProtKB">
        <authorList>
            <consortium name="WormBaseParasite"/>
        </authorList>
    </citation>
    <scope>IDENTIFICATION</scope>
</reference>
<dbReference type="AlphaFoldDB" id="A0A1I7XJ48"/>
<dbReference type="SMART" id="SM00064">
    <property type="entry name" value="FYVE"/>
    <property type="match status" value="1"/>
</dbReference>
<dbReference type="InterPro" id="IPR011011">
    <property type="entry name" value="Znf_FYVE_PHD"/>
</dbReference>
<organism evidence="6 7">
    <name type="scientific">Heterorhabditis bacteriophora</name>
    <name type="common">Entomopathogenic nematode worm</name>
    <dbReference type="NCBI Taxonomy" id="37862"/>
    <lineage>
        <taxon>Eukaryota</taxon>
        <taxon>Metazoa</taxon>
        <taxon>Ecdysozoa</taxon>
        <taxon>Nematoda</taxon>
        <taxon>Chromadorea</taxon>
        <taxon>Rhabditida</taxon>
        <taxon>Rhabditina</taxon>
        <taxon>Rhabditomorpha</taxon>
        <taxon>Strongyloidea</taxon>
        <taxon>Heterorhabditidae</taxon>
        <taxon>Heterorhabditis</taxon>
    </lineage>
</organism>
<evidence type="ECO:0000256" key="3">
    <source>
        <dbReference type="ARBA" id="ARBA00022833"/>
    </source>
</evidence>
<dbReference type="InterPro" id="IPR017455">
    <property type="entry name" value="Znf_FYVE-rel"/>
</dbReference>
<name>A0A1I7XJ48_HETBA</name>
<dbReference type="Proteomes" id="UP000095283">
    <property type="component" value="Unplaced"/>
</dbReference>
<dbReference type="SUPFAM" id="SSF57903">
    <property type="entry name" value="FYVE/PHD zinc finger"/>
    <property type="match status" value="1"/>
</dbReference>